<evidence type="ECO:0000313" key="4">
    <source>
        <dbReference type="Proteomes" id="UP001277761"/>
    </source>
</evidence>
<dbReference type="InterPro" id="IPR050345">
    <property type="entry name" value="Aliph_Amidase/BUP"/>
</dbReference>
<dbReference type="PROSITE" id="PS50263">
    <property type="entry name" value="CN_HYDROLASE"/>
    <property type="match status" value="1"/>
</dbReference>
<feature type="domain" description="CN hydrolase" evidence="2">
    <location>
        <begin position="5"/>
        <end position="268"/>
    </location>
</feature>
<keyword evidence="4" id="KW-1185">Reference proteome</keyword>
<evidence type="ECO:0000259" key="2">
    <source>
        <dbReference type="PROSITE" id="PS50263"/>
    </source>
</evidence>
<dbReference type="Pfam" id="PF00795">
    <property type="entry name" value="CN_hydrolase"/>
    <property type="match status" value="1"/>
</dbReference>
<dbReference type="InterPro" id="IPR003010">
    <property type="entry name" value="C-N_Hydrolase"/>
</dbReference>
<dbReference type="CDD" id="cd07197">
    <property type="entry name" value="nitrilase"/>
    <property type="match status" value="1"/>
</dbReference>
<comment type="caution">
    <text evidence="3">The sequence shown here is derived from an EMBL/GenBank/DDBJ whole genome shotgun (WGS) entry which is preliminary data.</text>
</comment>
<dbReference type="GO" id="GO:0016787">
    <property type="term" value="F:hydrolase activity"/>
    <property type="evidence" value="ECO:0007669"/>
    <property type="project" value="UniProtKB-KW"/>
</dbReference>
<organism evidence="3 4">
    <name type="scientific">Patulibacter brassicae</name>
    <dbReference type="NCBI Taxonomy" id="1705717"/>
    <lineage>
        <taxon>Bacteria</taxon>
        <taxon>Bacillati</taxon>
        <taxon>Actinomycetota</taxon>
        <taxon>Thermoleophilia</taxon>
        <taxon>Solirubrobacterales</taxon>
        <taxon>Patulibacteraceae</taxon>
        <taxon>Patulibacter</taxon>
    </lineage>
</organism>
<evidence type="ECO:0000313" key="3">
    <source>
        <dbReference type="EMBL" id="MDX8153797.1"/>
    </source>
</evidence>
<dbReference type="SUPFAM" id="SSF56317">
    <property type="entry name" value="Carbon-nitrogen hydrolase"/>
    <property type="match status" value="1"/>
</dbReference>
<protein>
    <submittedName>
        <fullName evidence="3">Carbon-nitrogen hydrolase family protein</fullName>
    </submittedName>
</protein>
<proteinExistence type="predicted"/>
<keyword evidence="1 3" id="KW-0378">Hydrolase</keyword>
<dbReference type="EMBL" id="JAXAVX010000021">
    <property type="protein sequence ID" value="MDX8153797.1"/>
    <property type="molecule type" value="Genomic_DNA"/>
</dbReference>
<dbReference type="InterPro" id="IPR036526">
    <property type="entry name" value="C-N_Hydrolase_sf"/>
</dbReference>
<name>A0ABU4VQZ9_9ACTN</name>
<dbReference type="Proteomes" id="UP001277761">
    <property type="component" value="Unassembled WGS sequence"/>
</dbReference>
<sequence length="346" mass="38108">MTRTVRVVAVQLAVRLGELDANRRHIEDVVRQAVREHDPDVVLLPEVSTTPNVCHQAMRACAEPVDGPSLALYRRLAREHGCTIGAGALTIRGRDTRNTAYLVEPGGRVHLHDKDQPSMWENQFYAPGNDPGIAETALGPVGMANGFEWIRRRTAARLRGNVGLLLGGMCFPSFPRWTLTRRWFWERDHATMLQLARETPGRMARLLGVPAAHASHVGDITMRTPMLGGIAWPTIMVGETQITDADGTILDRLTYEDGEGWVAADVAVEDEPRPRDPLPGTFWTTSLPASVHAVWHVTNLHGRASYALRKARGTHPWQEDAGLGADLQPPLPLAVEALERERVGAA</sequence>
<dbReference type="PANTHER" id="PTHR43674:SF2">
    <property type="entry name" value="BETA-UREIDOPROPIONASE"/>
    <property type="match status" value="1"/>
</dbReference>
<dbReference type="PANTHER" id="PTHR43674">
    <property type="entry name" value="NITRILASE C965.09-RELATED"/>
    <property type="match status" value="1"/>
</dbReference>
<dbReference type="RefSeq" id="WP_319955946.1">
    <property type="nucleotide sequence ID" value="NZ_JAXAVX010000021.1"/>
</dbReference>
<accession>A0ABU4VQZ9</accession>
<gene>
    <name evidence="3" type="ORF">SK069_19525</name>
</gene>
<evidence type="ECO:0000256" key="1">
    <source>
        <dbReference type="ARBA" id="ARBA00022801"/>
    </source>
</evidence>
<reference evidence="3 4" key="1">
    <citation type="submission" date="2023-11" db="EMBL/GenBank/DDBJ databases">
        <authorList>
            <person name="Xu M."/>
            <person name="Jiang T."/>
        </authorList>
    </citation>
    <scope>NUCLEOTIDE SEQUENCE [LARGE SCALE GENOMIC DNA]</scope>
    <source>
        <strain evidence="3 4">SD</strain>
    </source>
</reference>
<dbReference type="Gene3D" id="3.60.110.10">
    <property type="entry name" value="Carbon-nitrogen hydrolase"/>
    <property type="match status" value="1"/>
</dbReference>